<evidence type="ECO:0000313" key="15">
    <source>
        <dbReference type="EMBL" id="ABC62596.1"/>
    </source>
</evidence>
<dbReference type="PRINTS" id="PR00344">
    <property type="entry name" value="BCTRLSENSOR"/>
</dbReference>
<evidence type="ECO:0000256" key="13">
    <source>
        <dbReference type="SAM" id="Phobius"/>
    </source>
</evidence>
<dbReference type="CDD" id="cd00082">
    <property type="entry name" value="HisKA"/>
    <property type="match status" value="1"/>
</dbReference>
<evidence type="ECO:0000256" key="1">
    <source>
        <dbReference type="ARBA" id="ARBA00000085"/>
    </source>
</evidence>
<evidence type="ECO:0000256" key="7">
    <source>
        <dbReference type="ARBA" id="ARBA00022741"/>
    </source>
</evidence>
<evidence type="ECO:0000256" key="3">
    <source>
        <dbReference type="ARBA" id="ARBA00012438"/>
    </source>
</evidence>
<keyword evidence="10 13" id="KW-1133">Transmembrane helix</keyword>
<dbReference type="Pfam" id="PF02518">
    <property type="entry name" value="HATPase_c"/>
    <property type="match status" value="1"/>
</dbReference>
<keyword evidence="8" id="KW-0418">Kinase</keyword>
<dbReference type="HOGENOM" id="CLU_000445_89_5_5"/>
<dbReference type="STRING" id="314225.ELI_02520"/>
<keyword evidence="16" id="KW-1185">Reference proteome</keyword>
<evidence type="ECO:0000256" key="8">
    <source>
        <dbReference type="ARBA" id="ARBA00022777"/>
    </source>
</evidence>
<evidence type="ECO:0000256" key="2">
    <source>
        <dbReference type="ARBA" id="ARBA00004141"/>
    </source>
</evidence>
<dbReference type="SUPFAM" id="SSF55874">
    <property type="entry name" value="ATPase domain of HSP90 chaperone/DNA topoisomerase II/histidine kinase"/>
    <property type="match status" value="1"/>
</dbReference>
<dbReference type="GO" id="GO:0005524">
    <property type="term" value="F:ATP binding"/>
    <property type="evidence" value="ECO:0007669"/>
    <property type="project" value="UniProtKB-KW"/>
</dbReference>
<evidence type="ECO:0000256" key="6">
    <source>
        <dbReference type="ARBA" id="ARBA00022692"/>
    </source>
</evidence>
<keyword evidence="11" id="KW-0902">Two-component regulatory system</keyword>
<evidence type="ECO:0000259" key="14">
    <source>
        <dbReference type="PROSITE" id="PS50109"/>
    </source>
</evidence>
<dbReference type="Proteomes" id="UP000008808">
    <property type="component" value="Chromosome"/>
</dbReference>
<evidence type="ECO:0000256" key="10">
    <source>
        <dbReference type="ARBA" id="ARBA00022989"/>
    </source>
</evidence>
<evidence type="ECO:0000256" key="9">
    <source>
        <dbReference type="ARBA" id="ARBA00022840"/>
    </source>
</evidence>
<dbReference type="CDD" id="cd00075">
    <property type="entry name" value="HATPase"/>
    <property type="match status" value="1"/>
</dbReference>
<keyword evidence="6 13" id="KW-0812">Transmembrane</keyword>
<keyword evidence="5" id="KW-0808">Transferase</keyword>
<dbReference type="GO" id="GO:0000155">
    <property type="term" value="F:phosphorelay sensor kinase activity"/>
    <property type="evidence" value="ECO:0007669"/>
    <property type="project" value="InterPro"/>
</dbReference>
<dbReference type="PROSITE" id="PS50109">
    <property type="entry name" value="HIS_KIN"/>
    <property type="match status" value="1"/>
</dbReference>
<evidence type="ECO:0000313" key="16">
    <source>
        <dbReference type="Proteomes" id="UP000008808"/>
    </source>
</evidence>
<dbReference type="AlphaFoldDB" id="Q2NCJ5"/>
<keyword evidence="4" id="KW-0597">Phosphoprotein</keyword>
<dbReference type="InterPro" id="IPR025201">
    <property type="entry name" value="KdpD_TM"/>
</dbReference>
<dbReference type="InterPro" id="IPR003594">
    <property type="entry name" value="HATPase_dom"/>
</dbReference>
<reference evidence="16" key="1">
    <citation type="journal article" date="2009" name="J. Bacteriol.">
        <title>Complete genome sequence of Erythrobacter litoralis HTCC2594.</title>
        <authorList>
            <person name="Oh H.M."/>
            <person name="Giovannoni S.J."/>
            <person name="Ferriera S."/>
            <person name="Johnson J."/>
            <person name="Cho J.C."/>
        </authorList>
    </citation>
    <scope>NUCLEOTIDE SEQUENCE [LARGE SCALE GENOMIC DNA]</scope>
    <source>
        <strain evidence="16">HTCC2594</strain>
    </source>
</reference>
<dbReference type="InterPro" id="IPR038318">
    <property type="entry name" value="KdpD_sf"/>
</dbReference>
<dbReference type="GO" id="GO:0005886">
    <property type="term" value="C:plasma membrane"/>
    <property type="evidence" value="ECO:0007669"/>
    <property type="project" value="TreeGrafter"/>
</dbReference>
<feature type="transmembrane region" description="Helical" evidence="13">
    <location>
        <begin position="54"/>
        <end position="87"/>
    </location>
</feature>
<feature type="transmembrane region" description="Helical" evidence="13">
    <location>
        <begin position="107"/>
        <end position="127"/>
    </location>
</feature>
<evidence type="ECO:0000256" key="11">
    <source>
        <dbReference type="ARBA" id="ARBA00023012"/>
    </source>
</evidence>
<sequence length="511" mass="55240">MDAERAEFGYQPTMSLLRESPERSNLAVSLAIDFGVFFIAALVTWLAQYFDRPITAVLAFLTGVIMIAVHSGMTRAVIGAVAASIVYNFFLSEPVYQFGVTTADETIPLVAFNVSALLVGFVVGRLSDYASDAQTARAETQFLLTLSDKLQSAISFEDVELAINRALPMQGLESVKVYLSRGDAYVRPTTGEVEMESFSALIAENTDHPPGSRAKILELLGARGSLGLVKFQLVHTAKGEDVALRLQSITALIAVAIERCLLLDELAEARTAARSEELKDAILASVSHDLRTPITVIETAASALKSSDVSLDGEQRHKMLVSIVEQCHRLDRYTNQLLDVGRIQAGISKLRMGTVDLAEIAQLAIRHVRSGKPEVVFERNFPRERCLVSGNEGMLENALFNLFDNAAKFGGADGPVTVEIAIEGRYARLSVSDRGPGIPAHELDTVFKRFHKSGRNTANGGAGLGLFIARGFIEAANGSIAIESPVDGQHGTRATVRLDLAREPELREAAA</sequence>
<dbReference type="EC" id="2.7.13.3" evidence="3"/>
<dbReference type="InterPro" id="IPR052023">
    <property type="entry name" value="Histidine_kinase_KdpD"/>
</dbReference>
<keyword evidence="9" id="KW-0067">ATP-binding</keyword>
<evidence type="ECO:0000256" key="5">
    <source>
        <dbReference type="ARBA" id="ARBA00022679"/>
    </source>
</evidence>
<feature type="domain" description="Histidine kinase" evidence="14">
    <location>
        <begin position="285"/>
        <end position="502"/>
    </location>
</feature>
<dbReference type="Gene3D" id="3.30.565.10">
    <property type="entry name" value="Histidine kinase-like ATPase, C-terminal domain"/>
    <property type="match status" value="1"/>
</dbReference>
<dbReference type="SMART" id="SM00388">
    <property type="entry name" value="HisKA"/>
    <property type="match status" value="1"/>
</dbReference>
<accession>Q2NCJ5</accession>
<dbReference type="EMBL" id="CP000157">
    <property type="protein sequence ID" value="ABC62596.1"/>
    <property type="molecule type" value="Genomic_DNA"/>
</dbReference>
<dbReference type="PANTHER" id="PTHR45569">
    <property type="entry name" value="SENSOR PROTEIN KDPD"/>
    <property type="match status" value="1"/>
</dbReference>
<dbReference type="InterPro" id="IPR004358">
    <property type="entry name" value="Sig_transdc_His_kin-like_C"/>
</dbReference>
<dbReference type="SMART" id="SM00387">
    <property type="entry name" value="HATPase_c"/>
    <property type="match status" value="1"/>
</dbReference>
<dbReference type="InterPro" id="IPR003661">
    <property type="entry name" value="HisK_dim/P_dom"/>
</dbReference>
<name>Q2NCJ5_ERYLH</name>
<proteinExistence type="predicted"/>
<gene>
    <name evidence="15" type="ordered locus">ELI_02520</name>
</gene>
<keyword evidence="7" id="KW-0547">Nucleotide-binding</keyword>
<keyword evidence="12 13" id="KW-0472">Membrane</keyword>
<protein>
    <recommendedName>
        <fullName evidence="3">histidine kinase</fullName>
        <ecNumber evidence="3">2.7.13.3</ecNumber>
    </recommendedName>
</protein>
<dbReference type="PANTHER" id="PTHR45569:SF1">
    <property type="entry name" value="SENSOR PROTEIN KDPD"/>
    <property type="match status" value="1"/>
</dbReference>
<evidence type="ECO:0000256" key="4">
    <source>
        <dbReference type="ARBA" id="ARBA00022553"/>
    </source>
</evidence>
<dbReference type="Pfam" id="PF00512">
    <property type="entry name" value="HisKA"/>
    <property type="match status" value="1"/>
</dbReference>
<comment type="subcellular location">
    <subcellularLocation>
        <location evidence="2">Membrane</location>
        <topology evidence="2">Multi-pass membrane protein</topology>
    </subcellularLocation>
</comment>
<dbReference type="Pfam" id="PF13493">
    <property type="entry name" value="DUF4118"/>
    <property type="match status" value="1"/>
</dbReference>
<comment type="catalytic activity">
    <reaction evidence="1">
        <text>ATP + protein L-histidine = ADP + protein N-phospho-L-histidine.</text>
        <dbReference type="EC" id="2.7.13.3"/>
    </reaction>
</comment>
<dbReference type="Gene3D" id="1.20.120.620">
    <property type="entry name" value="Backbone structure of the membrane domain of e. Coli histidine kinase receptor kdpd"/>
    <property type="match status" value="1"/>
</dbReference>
<dbReference type="eggNOG" id="COG2205">
    <property type="taxonomic scope" value="Bacteria"/>
</dbReference>
<dbReference type="InterPro" id="IPR036097">
    <property type="entry name" value="HisK_dim/P_sf"/>
</dbReference>
<evidence type="ECO:0000256" key="12">
    <source>
        <dbReference type="ARBA" id="ARBA00023136"/>
    </source>
</evidence>
<dbReference type="InterPro" id="IPR036890">
    <property type="entry name" value="HATPase_C_sf"/>
</dbReference>
<dbReference type="SUPFAM" id="SSF47384">
    <property type="entry name" value="Homodimeric domain of signal transducing histidine kinase"/>
    <property type="match status" value="1"/>
</dbReference>
<dbReference type="InterPro" id="IPR005467">
    <property type="entry name" value="His_kinase_dom"/>
</dbReference>
<dbReference type="KEGG" id="eli:ELI_02520"/>
<dbReference type="Gene3D" id="1.10.287.130">
    <property type="match status" value="1"/>
</dbReference>
<organism evidence="15 16">
    <name type="scientific">Erythrobacter litoralis (strain HTCC2594)</name>
    <dbReference type="NCBI Taxonomy" id="314225"/>
    <lineage>
        <taxon>Bacteria</taxon>
        <taxon>Pseudomonadati</taxon>
        <taxon>Pseudomonadota</taxon>
        <taxon>Alphaproteobacteria</taxon>
        <taxon>Sphingomonadales</taxon>
        <taxon>Erythrobacteraceae</taxon>
        <taxon>Erythrobacter/Porphyrobacter group</taxon>
        <taxon>Erythrobacter</taxon>
    </lineage>
</organism>
<feature type="transmembrane region" description="Helical" evidence="13">
    <location>
        <begin position="26"/>
        <end position="47"/>
    </location>
</feature>